<name>A0AAV9NRV1_9EURO</name>
<comment type="subcellular location">
    <subcellularLocation>
        <location evidence="1">Endoplasmic reticulum membrane</location>
    </subcellularLocation>
</comment>
<dbReference type="GO" id="GO:0160198">
    <property type="term" value="F:polyprenal reductase activity"/>
    <property type="evidence" value="ECO:0007669"/>
    <property type="project" value="UniProtKB-EC"/>
</dbReference>
<keyword evidence="3" id="KW-1185">Reference proteome</keyword>
<evidence type="ECO:0000313" key="3">
    <source>
        <dbReference type="Proteomes" id="UP001358417"/>
    </source>
</evidence>
<dbReference type="GO" id="GO:0016095">
    <property type="term" value="P:polyprenol catabolic process"/>
    <property type="evidence" value="ECO:0007669"/>
    <property type="project" value="UniProtKB-UniRule"/>
</dbReference>
<dbReference type="GO" id="GO:0003865">
    <property type="term" value="F:3-oxo-5-alpha-steroid 4-dehydrogenase activity"/>
    <property type="evidence" value="ECO:0007669"/>
    <property type="project" value="TreeGrafter"/>
</dbReference>
<dbReference type="InterPro" id="IPR039698">
    <property type="entry name" value="Dfg10/SRD5A3"/>
</dbReference>
<dbReference type="PANTHER" id="PTHR14624">
    <property type="entry name" value="DFG10 PROTEIN"/>
    <property type="match status" value="1"/>
</dbReference>
<comment type="pathway">
    <text evidence="1">Protein modification; protein glycosylation.</text>
</comment>
<gene>
    <name evidence="2" type="ORF">LTR84_005225</name>
</gene>
<dbReference type="RefSeq" id="XP_064711421.1">
    <property type="nucleotide sequence ID" value="XM_064848797.1"/>
</dbReference>
<feature type="transmembrane region" description="Helical" evidence="1">
    <location>
        <begin position="28"/>
        <end position="47"/>
    </location>
</feature>
<comment type="function">
    <text evidence="1">Plays a key role in early steps of protein N-linked glycosylation by being involved in the conversion of polyprenol into dolichol. Acts as a polyprenal reductase that mediates the reduction of polyprenal into dolichal in a NADP-dependent mechanism. Dolichols are required for the synthesis of dolichol-linked monosaccharides and the oligosaccharide precursor used for N-glycosylation.</text>
</comment>
<comment type="caution">
    <text evidence="2">The sequence shown here is derived from an EMBL/GenBank/DDBJ whole genome shotgun (WGS) entry which is preliminary data.</text>
</comment>
<evidence type="ECO:0000313" key="2">
    <source>
        <dbReference type="EMBL" id="KAK5063149.1"/>
    </source>
</evidence>
<dbReference type="PANTHER" id="PTHR14624:SF0">
    <property type="entry name" value="POLYPRENOL REDUCTASE"/>
    <property type="match status" value="1"/>
</dbReference>
<comment type="catalytic activity">
    <reaction evidence="1">
        <text>a di-trans,poly-cis-dolichal + NADP(+) = a di-trans,poly-cis-polyprenal + NADPH + H(+)</text>
        <dbReference type="Rhea" id="RHEA:80727"/>
        <dbReference type="Rhea" id="RHEA-COMP:19536"/>
        <dbReference type="Rhea" id="RHEA-COMP:19537"/>
        <dbReference type="ChEBI" id="CHEBI:15378"/>
        <dbReference type="ChEBI" id="CHEBI:57783"/>
        <dbReference type="ChEBI" id="CHEBI:58349"/>
        <dbReference type="ChEBI" id="CHEBI:231623"/>
        <dbReference type="ChEBI" id="CHEBI:231637"/>
        <dbReference type="EC" id="1.3.1.94"/>
    </reaction>
    <physiologicalReaction direction="right-to-left" evidence="1">
        <dbReference type="Rhea" id="RHEA:80729"/>
    </physiologicalReaction>
</comment>
<dbReference type="GeneID" id="89973403"/>
<keyword evidence="1" id="KW-0812">Transmembrane</keyword>
<keyword evidence="1" id="KW-1133">Transmembrane helix</keyword>
<dbReference type="GO" id="GO:0102389">
    <property type="term" value="F:polyprenol reductase activity"/>
    <property type="evidence" value="ECO:0007669"/>
    <property type="project" value="UniProtKB-UniRule"/>
</dbReference>
<reference evidence="2 3" key="1">
    <citation type="submission" date="2023-08" db="EMBL/GenBank/DDBJ databases">
        <title>Black Yeasts Isolated from many extreme environments.</title>
        <authorList>
            <person name="Coleine C."/>
            <person name="Stajich J.E."/>
            <person name="Selbmann L."/>
        </authorList>
    </citation>
    <scope>NUCLEOTIDE SEQUENCE [LARGE SCALE GENOMIC DNA]</scope>
    <source>
        <strain evidence="2 3">CCFEE 5792</strain>
    </source>
</reference>
<keyword evidence="1" id="KW-0256">Endoplasmic reticulum</keyword>
<dbReference type="GO" id="GO:0006488">
    <property type="term" value="P:dolichol-linked oligosaccharide biosynthetic process"/>
    <property type="evidence" value="ECO:0007669"/>
    <property type="project" value="UniProtKB-UniRule"/>
</dbReference>
<feature type="transmembrane region" description="Helical" evidence="1">
    <location>
        <begin position="163"/>
        <end position="182"/>
    </location>
</feature>
<dbReference type="EMBL" id="JAVRRD010000002">
    <property type="protein sequence ID" value="KAK5063149.1"/>
    <property type="molecule type" value="Genomic_DNA"/>
</dbReference>
<keyword evidence="1" id="KW-0472">Membrane</keyword>
<sequence length="317" mass="36587">MATLNSDSLDSFPSNLGSLLAHKPVFDLVSWGIKAFYLLSAFAILLVRFTPDLRRRFLDYGARAQNASETSESPKGDRRRTIERSSAASQLLDSLAKLTVPHTWFTHFYILSVLCSSLQFHHQIRIHMSQRARVASFCLLLQSSRRLVECLTYNRKSKSRMWIGHYFIGIAFYLFTNITLLLDGVGWADWNHPDIGERFNSMGATEWAFAAFISQAFISQAKSHYYLFTLEKYTLPDELGFKHWIAPHYMAECTFYGSLSVIAAPPDRILNWNLFCAFIFVVVNLSVTAEGTKRWMLSKFPDRRHEIQSRRNVYILR</sequence>
<dbReference type="AlphaFoldDB" id="A0AAV9NRV1"/>
<comment type="similarity">
    <text evidence="1">Belongs to the steroid 5-alpha reductase family. Polyprenal reductase subfamily.</text>
</comment>
<feature type="transmembrane region" description="Helical" evidence="1">
    <location>
        <begin position="269"/>
        <end position="289"/>
    </location>
</feature>
<dbReference type="GO" id="GO:0005789">
    <property type="term" value="C:endoplasmic reticulum membrane"/>
    <property type="evidence" value="ECO:0007669"/>
    <property type="project" value="UniProtKB-SubCell"/>
</dbReference>
<protein>
    <recommendedName>
        <fullName evidence="1">Polyprenal reductase</fullName>
        <ecNumber evidence="1">1.3.1.94</ecNumber>
    </recommendedName>
</protein>
<organism evidence="2 3">
    <name type="scientific">Exophiala bonariae</name>
    <dbReference type="NCBI Taxonomy" id="1690606"/>
    <lineage>
        <taxon>Eukaryota</taxon>
        <taxon>Fungi</taxon>
        <taxon>Dikarya</taxon>
        <taxon>Ascomycota</taxon>
        <taxon>Pezizomycotina</taxon>
        <taxon>Eurotiomycetes</taxon>
        <taxon>Chaetothyriomycetidae</taxon>
        <taxon>Chaetothyriales</taxon>
        <taxon>Herpotrichiellaceae</taxon>
        <taxon>Exophiala</taxon>
    </lineage>
</organism>
<accession>A0AAV9NRV1</accession>
<dbReference type="EC" id="1.3.1.94" evidence="1"/>
<evidence type="ECO:0000256" key="1">
    <source>
        <dbReference type="RuleBase" id="RU367081"/>
    </source>
</evidence>
<keyword evidence="1" id="KW-0560">Oxidoreductase</keyword>
<keyword evidence="1" id="KW-0521">NADP</keyword>
<dbReference type="Proteomes" id="UP001358417">
    <property type="component" value="Unassembled WGS sequence"/>
</dbReference>
<proteinExistence type="inferred from homology"/>
<comment type="caution">
    <text evidence="1">Lacks conserved residue(s) required for the propagation of feature annotation.</text>
</comment>